<dbReference type="InterPro" id="IPR050289">
    <property type="entry name" value="TorD/DmsD_chaperones"/>
</dbReference>
<dbReference type="Pfam" id="PF02613">
    <property type="entry name" value="Nitrate_red_del"/>
    <property type="match status" value="1"/>
</dbReference>
<dbReference type="EMBL" id="FOQK01000042">
    <property type="protein sequence ID" value="SFI45138.1"/>
    <property type="molecule type" value="Genomic_DNA"/>
</dbReference>
<gene>
    <name evidence="2" type="ORF">SAMN04487861_1429</name>
</gene>
<reference evidence="2 3" key="1">
    <citation type="submission" date="2016-10" db="EMBL/GenBank/DDBJ databases">
        <authorList>
            <person name="de Groot N.N."/>
        </authorList>
    </citation>
    <scope>NUCLEOTIDE SEQUENCE [LARGE SCALE GENOMIC DNA]</scope>
    <source>
        <strain evidence="2 3">Z108</strain>
    </source>
</reference>
<proteinExistence type="predicted"/>
<dbReference type="PANTHER" id="PTHR34227:SF1">
    <property type="entry name" value="DIMETHYL SULFOXIDE REDUCTASE CHAPERONE-RELATED"/>
    <property type="match status" value="1"/>
</dbReference>
<dbReference type="Proteomes" id="UP000183639">
    <property type="component" value="Unassembled WGS sequence"/>
</dbReference>
<dbReference type="RefSeq" id="WP_075445837.1">
    <property type="nucleotide sequence ID" value="NZ_FOQK01000042.1"/>
</dbReference>
<name>A0A1I3IAY0_SELRU</name>
<evidence type="ECO:0000313" key="3">
    <source>
        <dbReference type="Proteomes" id="UP000183639"/>
    </source>
</evidence>
<evidence type="ECO:0000313" key="2">
    <source>
        <dbReference type="EMBL" id="SFI45138.1"/>
    </source>
</evidence>
<evidence type="ECO:0000256" key="1">
    <source>
        <dbReference type="ARBA" id="ARBA00023186"/>
    </source>
</evidence>
<sequence>MAERKEQFARLAAVSDLARILSLFLYLPKRELAAGIADGSLRQDVQEIICELGWQDFDDSLLGSLAAGQAYADEGILSSLRQEYTRLFTHPESPQLYIYESLFRYYAEGEQGERPLLGISPAALDALRQYQQAGFRPSCTANESADHMGCELEFVSFLCFKLARQAWAEAENHAGQKQLPAFVKLHLGRWGKDFFQVLANKAKYPAYQIIGQLGMRLSEEIEL</sequence>
<dbReference type="PANTHER" id="PTHR34227">
    <property type="entry name" value="CHAPERONE PROTEIN YCDY"/>
    <property type="match status" value="1"/>
</dbReference>
<protein>
    <submittedName>
        <fullName evidence="2">Chaperone TorD involved in molybdoenzyme TorA maturation</fullName>
    </submittedName>
</protein>
<keyword evidence="1" id="KW-0143">Chaperone</keyword>
<organism evidence="2 3">
    <name type="scientific">Selenomonas ruminantium</name>
    <dbReference type="NCBI Taxonomy" id="971"/>
    <lineage>
        <taxon>Bacteria</taxon>
        <taxon>Bacillati</taxon>
        <taxon>Bacillota</taxon>
        <taxon>Negativicutes</taxon>
        <taxon>Selenomonadales</taxon>
        <taxon>Selenomonadaceae</taxon>
        <taxon>Selenomonas</taxon>
    </lineage>
</organism>
<accession>A0A1I3IAY0</accession>
<dbReference type="Gene3D" id="1.10.3480.10">
    <property type="entry name" value="TorD-like"/>
    <property type="match status" value="1"/>
</dbReference>
<dbReference type="OrthoDB" id="1794990at2"/>
<dbReference type="AlphaFoldDB" id="A0A1I3IAY0"/>
<dbReference type="InterPro" id="IPR036411">
    <property type="entry name" value="TorD-like_sf"/>
</dbReference>
<dbReference type="InterPro" id="IPR020945">
    <property type="entry name" value="DMSO/NO3_reduct_chaperone"/>
</dbReference>
<dbReference type="SUPFAM" id="SSF89155">
    <property type="entry name" value="TorD-like"/>
    <property type="match status" value="1"/>
</dbReference>